<dbReference type="PANTHER" id="PTHR21456">
    <property type="entry name" value="FAMILY WITH SEQUENCE SIMILARITY 102"/>
    <property type="match status" value="1"/>
</dbReference>
<keyword evidence="3" id="KW-1185">Reference proteome</keyword>
<dbReference type="EMBL" id="LGAV01000003">
    <property type="protein sequence ID" value="KOS14618.1"/>
    <property type="molecule type" value="Genomic_DNA"/>
</dbReference>
<dbReference type="Proteomes" id="UP000037751">
    <property type="component" value="Unassembled WGS sequence"/>
</dbReference>
<feature type="region of interest" description="Disordered" evidence="1">
    <location>
        <begin position="524"/>
        <end position="547"/>
    </location>
</feature>
<evidence type="ECO:0000313" key="2">
    <source>
        <dbReference type="EMBL" id="KOS14618.1"/>
    </source>
</evidence>
<accession>A0A0M8MML8</accession>
<dbReference type="STRING" id="77020.A0A0M8MML8"/>
<feature type="compositionally biased region" description="Polar residues" evidence="1">
    <location>
        <begin position="460"/>
        <end position="472"/>
    </location>
</feature>
<comment type="caution">
    <text evidence="2">The sequence shown here is derived from an EMBL/GenBank/DDBJ whole genome shotgun (WGS) entry which is preliminary data.</text>
</comment>
<protein>
    <recommendedName>
        <fullName evidence="4">C2 NT-type domain-containing protein</fullName>
    </recommendedName>
</protein>
<proteinExistence type="predicted"/>
<dbReference type="PANTHER" id="PTHR21456:SF1">
    <property type="entry name" value="C2 NT-TYPE DOMAIN-CONTAINING PROTEIN"/>
    <property type="match status" value="1"/>
</dbReference>
<feature type="compositionally biased region" description="Low complexity" evidence="1">
    <location>
        <begin position="218"/>
        <end position="236"/>
    </location>
</feature>
<feature type="compositionally biased region" description="Low complexity" evidence="1">
    <location>
        <begin position="285"/>
        <end position="301"/>
    </location>
</feature>
<dbReference type="InterPro" id="IPR039931">
    <property type="entry name" value="EEIG1/2-like"/>
</dbReference>
<feature type="compositionally biased region" description="Basic and acidic residues" evidence="1">
    <location>
        <begin position="347"/>
        <end position="358"/>
    </location>
</feature>
<feature type="compositionally biased region" description="Basic and acidic residues" evidence="1">
    <location>
        <begin position="77"/>
        <end position="89"/>
    </location>
</feature>
<feature type="region of interest" description="Disordered" evidence="1">
    <location>
        <begin position="69"/>
        <end position="97"/>
    </location>
</feature>
<reference evidence="2 3" key="1">
    <citation type="submission" date="2015-07" db="EMBL/GenBank/DDBJ databases">
        <title>Draft Genome Sequence of Malassezia furfur CBS1878 and Malassezia pachydermatis CBS1879.</title>
        <authorList>
            <person name="Triana S."/>
            <person name="Ohm R."/>
            <person name="Gonzalez A."/>
            <person name="DeCock H."/>
            <person name="Restrepo S."/>
            <person name="Celis A."/>
        </authorList>
    </citation>
    <scope>NUCLEOTIDE SEQUENCE [LARGE SCALE GENOMIC DNA]</scope>
    <source>
        <strain evidence="2 3">CBS 1879</strain>
    </source>
</reference>
<feature type="region of interest" description="Disordered" evidence="1">
    <location>
        <begin position="460"/>
        <end position="494"/>
    </location>
</feature>
<dbReference type="OrthoDB" id="3365224at2759"/>
<evidence type="ECO:0000256" key="1">
    <source>
        <dbReference type="SAM" id="MobiDB-lite"/>
    </source>
</evidence>
<feature type="region of interest" description="Disordered" evidence="1">
    <location>
        <begin position="608"/>
        <end position="656"/>
    </location>
</feature>
<feature type="region of interest" description="Disordered" evidence="1">
    <location>
        <begin position="201"/>
        <end position="236"/>
    </location>
</feature>
<organism evidence="2 3">
    <name type="scientific">Malassezia pachydermatis</name>
    <dbReference type="NCBI Taxonomy" id="77020"/>
    <lineage>
        <taxon>Eukaryota</taxon>
        <taxon>Fungi</taxon>
        <taxon>Dikarya</taxon>
        <taxon>Basidiomycota</taxon>
        <taxon>Ustilaginomycotina</taxon>
        <taxon>Malasseziomycetes</taxon>
        <taxon>Malasseziales</taxon>
        <taxon>Malasseziaceae</taxon>
        <taxon>Malassezia</taxon>
    </lineage>
</organism>
<dbReference type="GeneID" id="28727500"/>
<name>A0A0M8MML8_9BASI</name>
<feature type="compositionally biased region" description="Polar residues" evidence="1">
    <location>
        <begin position="121"/>
        <end position="131"/>
    </location>
</feature>
<gene>
    <name evidence="2" type="ORF">Malapachy_1115</name>
</gene>
<dbReference type="VEuPathDB" id="FungiDB:Malapachy_1115"/>
<evidence type="ECO:0000313" key="3">
    <source>
        <dbReference type="Proteomes" id="UP000037751"/>
    </source>
</evidence>
<dbReference type="RefSeq" id="XP_017992250.1">
    <property type="nucleotide sequence ID" value="XM_018135625.1"/>
</dbReference>
<dbReference type="AlphaFoldDB" id="A0A0M8MML8"/>
<feature type="region of interest" description="Disordered" evidence="1">
    <location>
        <begin position="120"/>
        <end position="143"/>
    </location>
</feature>
<sequence length="656" mass="71927">MSDPHPGYDDVTVGEMARRAILGQLHLSHRYAHFETTITFHELLNVPYLDGEFGVSWLIKHSVPGQRRANGALESVQEQHSDGEGEKTRTRTNTLSSASTDQILSAPVELHGENDHAPSITLASPTMPTRTADSEPVPGSENHISNWDVLIDKVMAGSKKTEQPNPAPPEPVVDHLLHVDAPDPMPTVDPLHLQCIEGENGTEPVHTAEPSTRHRSHTGPSTKSSTSIPTSPESGTRLFFGDELVVSPNQSTLSLDKLRIDTNVHEETPAPAPSVSAKRRPHARALPSSSGSSTPTSTASLVPHRPVHGKSPNVPVENYAVKWDEAVHSIVRIRIGRQPSESLADAGGKDTESVRSMRQDAGAGRLRSSTMRLQITRQYTLPNGTTEHARFGTLTLDLAEYAPIVSASTPMTRSESRQYMLDHCSCNALLRMTIEMKLIDTTHMYRVPPIHKGIVAPASLSQSEKNAHSSALMQRRSQDEEGQASSPTPLPINKDHQLGMGLEWHFKLPLPLLFHSTVVPSAHLKPRQSHEPGAMRGGGSLAHALSNDASQPRHAYCRMNSEALIDELFNGLLGPSVDQRNEGDVNLPKPNKTARLRWKRLIHAVTQNPRRAYSGNDVPPTRPRRRADSFRRVPPLPPLHVRFGRTDAQDEAPLTS</sequence>
<feature type="region of interest" description="Disordered" evidence="1">
    <location>
        <begin position="341"/>
        <end position="366"/>
    </location>
</feature>
<evidence type="ECO:0008006" key="4">
    <source>
        <dbReference type="Google" id="ProtNLM"/>
    </source>
</evidence>
<feature type="region of interest" description="Disordered" evidence="1">
    <location>
        <begin position="266"/>
        <end position="314"/>
    </location>
</feature>